<feature type="domain" description="Anaphase-promoting complex subunit 4-like WD40" evidence="5">
    <location>
        <begin position="135"/>
        <end position="193"/>
    </location>
</feature>
<gene>
    <name evidence="6" type="primary">TBLA0E00760</name>
    <name evidence="6" type="ORF">TBLA_0E00760</name>
</gene>
<feature type="repeat" description="WD" evidence="3">
    <location>
        <begin position="224"/>
        <end position="265"/>
    </location>
</feature>
<dbReference type="Pfam" id="PF00400">
    <property type="entry name" value="WD40"/>
    <property type="match status" value="3"/>
</dbReference>
<proteinExistence type="predicted"/>
<dbReference type="PROSITE" id="PS00678">
    <property type="entry name" value="WD_REPEATS_1"/>
    <property type="match status" value="3"/>
</dbReference>
<dbReference type="Pfam" id="PF12894">
    <property type="entry name" value="ANAPC4_WD40"/>
    <property type="match status" value="1"/>
</dbReference>
<dbReference type="GO" id="GO:0000393">
    <property type="term" value="P:spliceosomal conformational changes to generate catalytic conformation"/>
    <property type="evidence" value="ECO:0007669"/>
    <property type="project" value="EnsemblFungi"/>
</dbReference>
<dbReference type="GO" id="GO:0017070">
    <property type="term" value="F:U6 snRNA binding"/>
    <property type="evidence" value="ECO:0007669"/>
    <property type="project" value="TreeGrafter"/>
</dbReference>
<evidence type="ECO:0000256" key="2">
    <source>
        <dbReference type="ARBA" id="ARBA00022737"/>
    </source>
</evidence>
<dbReference type="PROSITE" id="PS50082">
    <property type="entry name" value="WD_REPEATS_2"/>
    <property type="match status" value="4"/>
</dbReference>
<dbReference type="PROSITE" id="PS50294">
    <property type="entry name" value="WD_REPEATS_REGION"/>
    <property type="match status" value="3"/>
</dbReference>
<dbReference type="InterPro" id="IPR001680">
    <property type="entry name" value="WD40_rpt"/>
</dbReference>
<dbReference type="OrthoDB" id="540662at2759"/>
<protein>
    <recommendedName>
        <fullName evidence="5">Anaphase-promoting complex subunit 4-like WD40 domain-containing protein</fullName>
    </recommendedName>
</protein>
<organism evidence="6 7">
    <name type="scientific">Henningerozyma blattae (strain ATCC 34711 / CBS 6284 / DSM 70876 / NBRC 10599 / NRRL Y-10934 / UCD 77-7)</name>
    <name type="common">Yeast</name>
    <name type="synonym">Tetrapisispora blattae</name>
    <dbReference type="NCBI Taxonomy" id="1071380"/>
    <lineage>
        <taxon>Eukaryota</taxon>
        <taxon>Fungi</taxon>
        <taxon>Dikarya</taxon>
        <taxon>Ascomycota</taxon>
        <taxon>Saccharomycotina</taxon>
        <taxon>Saccharomycetes</taxon>
        <taxon>Saccharomycetales</taxon>
        <taxon>Saccharomycetaceae</taxon>
        <taxon>Henningerozyma</taxon>
    </lineage>
</organism>
<dbReference type="InterPro" id="IPR024977">
    <property type="entry name" value="Apc4-like_WD40_dom"/>
</dbReference>
<dbReference type="HOGENOM" id="CLU_000288_57_20_1"/>
<dbReference type="EMBL" id="HE806320">
    <property type="protein sequence ID" value="CCH61137.1"/>
    <property type="molecule type" value="Genomic_DNA"/>
</dbReference>
<feature type="repeat" description="WD" evidence="3">
    <location>
        <begin position="137"/>
        <end position="178"/>
    </location>
</feature>
<evidence type="ECO:0000256" key="3">
    <source>
        <dbReference type="PROSITE-ProRule" id="PRU00221"/>
    </source>
</evidence>
<feature type="repeat" description="WD" evidence="3">
    <location>
        <begin position="181"/>
        <end position="222"/>
    </location>
</feature>
<feature type="region of interest" description="Disordered" evidence="4">
    <location>
        <begin position="1"/>
        <end position="20"/>
    </location>
</feature>
<dbReference type="GO" id="GO:0046540">
    <property type="term" value="C:U4/U6 x U5 tri-snRNP complex"/>
    <property type="evidence" value="ECO:0007669"/>
    <property type="project" value="EnsemblFungi"/>
</dbReference>
<evidence type="ECO:0000259" key="5">
    <source>
        <dbReference type="Pfam" id="PF12894"/>
    </source>
</evidence>
<keyword evidence="2" id="KW-0677">Repeat</keyword>
<dbReference type="STRING" id="1071380.I2H435"/>
<accession>I2H435</accession>
<dbReference type="RefSeq" id="XP_004180656.1">
    <property type="nucleotide sequence ID" value="XM_004180608.1"/>
</dbReference>
<evidence type="ECO:0000256" key="1">
    <source>
        <dbReference type="ARBA" id="ARBA00022574"/>
    </source>
</evidence>
<evidence type="ECO:0000313" key="6">
    <source>
        <dbReference type="EMBL" id="CCH61137.1"/>
    </source>
</evidence>
<dbReference type="InterPro" id="IPR036322">
    <property type="entry name" value="WD40_repeat_dom_sf"/>
</dbReference>
<feature type="repeat" description="WD" evidence="3">
    <location>
        <begin position="266"/>
        <end position="307"/>
    </location>
</feature>
<keyword evidence="7" id="KW-1185">Reference proteome</keyword>
<dbReference type="KEGG" id="tbl:TBLA_0E00760"/>
<dbReference type="InParanoid" id="I2H435"/>
<dbReference type="FunCoup" id="I2H435">
    <property type="interactions" value="480"/>
</dbReference>
<dbReference type="OMA" id="ARIDIAM"/>
<dbReference type="AlphaFoldDB" id="I2H435"/>
<evidence type="ECO:0000313" key="7">
    <source>
        <dbReference type="Proteomes" id="UP000002866"/>
    </source>
</evidence>
<dbReference type="GO" id="GO:0030621">
    <property type="term" value="F:U4 snRNA binding"/>
    <property type="evidence" value="ECO:0007669"/>
    <property type="project" value="TreeGrafter"/>
</dbReference>
<dbReference type="GeneID" id="14496263"/>
<dbReference type="SMART" id="SM00320">
    <property type="entry name" value="WD40"/>
    <property type="match status" value="6"/>
</dbReference>
<dbReference type="GO" id="GO:0034247">
    <property type="term" value="P:snoRNA splicing"/>
    <property type="evidence" value="ECO:0007669"/>
    <property type="project" value="EnsemblFungi"/>
</dbReference>
<evidence type="ECO:0000256" key="4">
    <source>
        <dbReference type="SAM" id="MobiDB-lite"/>
    </source>
</evidence>
<dbReference type="PRINTS" id="PR00320">
    <property type="entry name" value="GPROTEINBRPT"/>
</dbReference>
<dbReference type="CDD" id="cd00200">
    <property type="entry name" value="WD40"/>
    <property type="match status" value="1"/>
</dbReference>
<reference evidence="6 7" key="1">
    <citation type="journal article" date="2011" name="Proc. Natl. Acad. Sci. U.S.A.">
        <title>Evolutionary erosion of yeast sex chromosomes by mating-type switching accidents.</title>
        <authorList>
            <person name="Gordon J.L."/>
            <person name="Armisen D."/>
            <person name="Proux-Wera E."/>
            <person name="Oheigeartaigh S.S."/>
            <person name="Byrne K.P."/>
            <person name="Wolfe K.H."/>
        </authorList>
    </citation>
    <scope>NUCLEOTIDE SEQUENCE [LARGE SCALE GENOMIC DNA]</scope>
    <source>
        <strain evidence="7">ATCC 34711 / CBS 6284 / DSM 70876 / NBRC 10599 / NRRL Y-10934 / UCD 77-7</strain>
    </source>
</reference>
<dbReference type="InterPro" id="IPR020472">
    <property type="entry name" value="WD40_PAC1"/>
</dbReference>
<dbReference type="Proteomes" id="UP000002866">
    <property type="component" value="Chromosome 5"/>
</dbReference>
<dbReference type="SUPFAM" id="SSF50978">
    <property type="entry name" value="WD40 repeat-like"/>
    <property type="match status" value="1"/>
</dbReference>
<keyword evidence="1 3" id="KW-0853">WD repeat</keyword>
<name>I2H435_HENB6</name>
<sequence>MSVESKLSTEHTMIDDEGDDDEFYTPASHDAILARKSILEYSLNKSKKRLLNFKNSLEILPQTDRIKKNIQSRRYLSEKLSKLDLFTSEIVSTRPIAKIRICPSSNDQQQHNAIFSTWDGDVKLLDYEQMQVKDQLNSIHRGKITGLDWNVDGKSFASGGEDGIVKLFSFENEKIQESNSIEAHEARITAVKYHGCASLLATSSFDSTWKLWDLAKMTELYLQEGGHSTEIFNLDFHPDGSLLSSVGGDGNCVLWDLRSGNRILNIRGHVGQLYNGCWSPNGSEIATAGVDGVIKIWDIRAKGKELSSIYLHKGVISDLRWENMYGRYLISSGYDGKIGIINADTWKVINSMSGHTGKASTLDAHGEIIISGGWDRSIRKWCEY</sequence>
<dbReference type="PANTHER" id="PTHR19846:SF0">
    <property type="entry name" value="PRE-MRNA PROCESSING FACTOR 4"/>
    <property type="match status" value="1"/>
</dbReference>
<dbReference type="Gene3D" id="2.130.10.10">
    <property type="entry name" value="YVTN repeat-like/Quinoprotein amine dehydrogenase"/>
    <property type="match status" value="2"/>
</dbReference>
<dbReference type="InterPro" id="IPR015943">
    <property type="entry name" value="WD40/YVTN_repeat-like_dom_sf"/>
</dbReference>
<dbReference type="PANTHER" id="PTHR19846">
    <property type="entry name" value="WD40 REPEAT PROTEIN"/>
    <property type="match status" value="1"/>
</dbReference>
<dbReference type="InterPro" id="IPR019775">
    <property type="entry name" value="WD40_repeat_CS"/>
</dbReference>
<dbReference type="eggNOG" id="KOG0272">
    <property type="taxonomic scope" value="Eukaryota"/>
</dbReference>